<feature type="transmembrane region" description="Helical" evidence="8">
    <location>
        <begin position="275"/>
        <end position="298"/>
    </location>
</feature>
<dbReference type="InterPro" id="IPR005828">
    <property type="entry name" value="MFS_sugar_transport-like"/>
</dbReference>
<dbReference type="GO" id="GO:0022857">
    <property type="term" value="F:transmembrane transporter activity"/>
    <property type="evidence" value="ECO:0007669"/>
    <property type="project" value="InterPro"/>
</dbReference>
<feature type="transmembrane region" description="Helical" evidence="8">
    <location>
        <begin position="565"/>
        <end position="584"/>
    </location>
</feature>
<dbReference type="InterPro" id="IPR050814">
    <property type="entry name" value="Myo-inositol_Transporter"/>
</dbReference>
<feature type="transmembrane region" description="Helical" evidence="8">
    <location>
        <begin position="397"/>
        <end position="420"/>
    </location>
</feature>
<dbReference type="SUPFAM" id="SSF103473">
    <property type="entry name" value="MFS general substrate transporter"/>
    <property type="match status" value="1"/>
</dbReference>
<reference evidence="10" key="1">
    <citation type="submission" date="2016-11" db="EMBL/GenBank/DDBJ databases">
        <authorList>
            <person name="Jaros S."/>
            <person name="Januszkiewicz K."/>
            <person name="Wedrychowicz H."/>
        </authorList>
    </citation>
    <scope>NUCLEOTIDE SEQUENCE</scope>
    <source>
        <strain evidence="10">CBS 10151</strain>
    </source>
</reference>
<dbReference type="AlphaFoldDB" id="A0A1N6MC33"/>
<gene>
    <name evidence="10" type="ORF">YAAL0_S06-11012g</name>
</gene>
<protein>
    <submittedName>
        <fullName evidence="10">Putative Sugar Porter</fullName>
    </submittedName>
</protein>
<keyword evidence="3" id="KW-0813">Transport</keyword>
<organism evidence="10">
    <name type="scientific">Yarrowia alimentaria</name>
    <dbReference type="NCBI Taxonomy" id="479092"/>
    <lineage>
        <taxon>Eukaryota</taxon>
        <taxon>Fungi</taxon>
        <taxon>Dikarya</taxon>
        <taxon>Ascomycota</taxon>
        <taxon>Saccharomycotina</taxon>
        <taxon>Dipodascomycetes</taxon>
        <taxon>Dipodascales</taxon>
        <taxon>Dipodascales incertae sedis</taxon>
        <taxon>Yarrowia</taxon>
    </lineage>
</organism>
<evidence type="ECO:0000256" key="7">
    <source>
        <dbReference type="SAM" id="MobiDB-lite"/>
    </source>
</evidence>
<comment type="similarity">
    <text evidence="2">Belongs to the major facilitator superfamily. Sugar transporter (TC 2.A.1.1) family.</text>
</comment>
<dbReference type="PROSITE" id="PS50850">
    <property type="entry name" value="MFS"/>
    <property type="match status" value="1"/>
</dbReference>
<feature type="transmembrane region" description="Helical" evidence="8">
    <location>
        <begin position="533"/>
        <end position="553"/>
    </location>
</feature>
<evidence type="ECO:0000259" key="9">
    <source>
        <dbReference type="PROSITE" id="PS50850"/>
    </source>
</evidence>
<dbReference type="GO" id="GO:0015791">
    <property type="term" value="P:polyol transmembrane transport"/>
    <property type="evidence" value="ECO:0007669"/>
    <property type="project" value="UniProtKB-ARBA"/>
</dbReference>
<dbReference type="GO" id="GO:0016020">
    <property type="term" value="C:membrane"/>
    <property type="evidence" value="ECO:0007669"/>
    <property type="project" value="UniProtKB-SubCell"/>
</dbReference>
<feature type="transmembrane region" description="Helical" evidence="8">
    <location>
        <begin position="240"/>
        <end position="263"/>
    </location>
</feature>
<keyword evidence="4 8" id="KW-0812">Transmembrane</keyword>
<dbReference type="InterPro" id="IPR020846">
    <property type="entry name" value="MFS_dom"/>
</dbReference>
<dbReference type="InterPro" id="IPR036259">
    <property type="entry name" value="MFS_trans_sf"/>
</dbReference>
<proteinExistence type="inferred from homology"/>
<evidence type="ECO:0000256" key="4">
    <source>
        <dbReference type="ARBA" id="ARBA00022692"/>
    </source>
</evidence>
<evidence type="ECO:0000256" key="8">
    <source>
        <dbReference type="SAM" id="Phobius"/>
    </source>
</evidence>
<dbReference type="FunFam" id="1.20.1250.20:FF:000100">
    <property type="entry name" value="MFS sugar transporter, putative"/>
    <property type="match status" value="1"/>
</dbReference>
<evidence type="ECO:0000256" key="5">
    <source>
        <dbReference type="ARBA" id="ARBA00022989"/>
    </source>
</evidence>
<dbReference type="Pfam" id="PF00083">
    <property type="entry name" value="Sugar_tr"/>
    <property type="match status" value="1"/>
</dbReference>
<comment type="subcellular location">
    <subcellularLocation>
        <location evidence="1">Membrane</location>
        <topology evidence="1">Multi-pass membrane protein</topology>
    </subcellularLocation>
</comment>
<dbReference type="PANTHER" id="PTHR48020">
    <property type="entry name" value="PROTON MYO-INOSITOL COTRANSPORTER"/>
    <property type="match status" value="1"/>
</dbReference>
<dbReference type="PRINTS" id="PR00171">
    <property type="entry name" value="SUGRTRNSPORT"/>
</dbReference>
<feature type="transmembrane region" description="Helical" evidence="8">
    <location>
        <begin position="491"/>
        <end position="512"/>
    </location>
</feature>
<dbReference type="Gene3D" id="1.20.1250.20">
    <property type="entry name" value="MFS general substrate transporter like domains"/>
    <property type="match status" value="1"/>
</dbReference>
<keyword evidence="6 8" id="KW-0472">Membrane</keyword>
<feature type="transmembrane region" description="Helical" evidence="8">
    <location>
        <begin position="432"/>
        <end position="456"/>
    </location>
</feature>
<evidence type="ECO:0000256" key="6">
    <source>
        <dbReference type="ARBA" id="ARBA00023136"/>
    </source>
</evidence>
<sequence>MSSTNPPDLSTPESSTPDRLSDGDKPHASHSSDHIEHLNEKESNAHNELVVSKSATSSASQVVDENPLKRYTQAELVDIARKFAVDNDLEDKADAFIKGALVAQNPDAFEQLEELDDNDRYWLNREITHKWDHPTKFYYVVITCSLAAAVQGMDETVINGANIIFPEQFGIAEEEGVVSRKTWLLGLVNSGPYLCCAVVACWLTDPMNRYLGRKKTIFWTCFWSGLTCFWSGFVNNWWHLFIARFFLGFGIGPKSATVPVYAAECAPPAIRGAMVMMWQMWTAFGIMMGYVMDLAFYYVKDRGGITGLNWRLMLGSALIPAVLVCVQVLYCPESPRWHLARGENRKAYECMRIIRNSDVQAARDTFYAHILLLEEEEMKRGKNRLVELFTVPRNRRAAWASFIVMFMQQFCGINVMAYYSSNIFMHSGFGQIQSLLASFGFGAINFVFALPAVFTIDVFGRRTLLLITFPLMAIFLLFAGFSFYIDADQETSPARIGCIALGIYLFTAVYSSGEGPVPFTYSAEAFPLYVRDLGMSFATATTWLFNFILAVTWPSLLAAFKPQGAFGWYAGWNVVGFFLVLCFLPETKNLTLEELDKVFSVSTRVHMKYQLNAFKINFQRIILRRDIPRPPPLYAHEAGVNGVSHWPARRDAETK</sequence>
<evidence type="ECO:0000256" key="1">
    <source>
        <dbReference type="ARBA" id="ARBA00004141"/>
    </source>
</evidence>
<accession>A0A1N6MC33</accession>
<reference evidence="10" key="2">
    <citation type="submission" date="2016-12" db="EMBL/GenBank/DDBJ databases">
        <title>Characterization of hexose transporters in Yarrowia lipolytica reveals new groups of Sugar Porters involved in yeast growth.</title>
        <authorList>
            <person name="Lazar Z."/>
            <person name="Neuveglise C."/>
            <person name="Rossignol T."/>
            <person name="Devillers H."/>
            <person name="Morin N."/>
            <person name="Robak M."/>
            <person name="Nicaud J.-M."/>
            <person name="Crutz-Le Coq A.-M."/>
        </authorList>
    </citation>
    <scope>NUCLEOTIDE SEQUENCE</scope>
    <source>
        <strain evidence="10">CBS 10151</strain>
    </source>
</reference>
<evidence type="ECO:0000256" key="2">
    <source>
        <dbReference type="ARBA" id="ARBA00010992"/>
    </source>
</evidence>
<evidence type="ECO:0000313" key="10">
    <source>
        <dbReference type="EMBL" id="SIP56020.1"/>
    </source>
</evidence>
<feature type="transmembrane region" description="Helical" evidence="8">
    <location>
        <begin position="463"/>
        <end position="485"/>
    </location>
</feature>
<dbReference type="InterPro" id="IPR005829">
    <property type="entry name" value="Sugar_transporter_CS"/>
</dbReference>
<dbReference type="PROSITE" id="PS00216">
    <property type="entry name" value="SUGAR_TRANSPORT_1"/>
    <property type="match status" value="1"/>
</dbReference>
<dbReference type="PANTHER" id="PTHR48020:SF25">
    <property type="entry name" value="SUGAR TRANSPORTER, PUTATIVE (AFU_ORTHOLOGUE AFUA_7G05830)-RELATED"/>
    <property type="match status" value="1"/>
</dbReference>
<feature type="region of interest" description="Disordered" evidence="7">
    <location>
        <begin position="1"/>
        <end position="63"/>
    </location>
</feature>
<feature type="transmembrane region" description="Helical" evidence="8">
    <location>
        <begin position="216"/>
        <end position="234"/>
    </location>
</feature>
<dbReference type="NCBIfam" id="TIGR00879">
    <property type="entry name" value="SP"/>
    <property type="match status" value="1"/>
</dbReference>
<dbReference type="GO" id="GO:0015798">
    <property type="term" value="P:myo-inositol transport"/>
    <property type="evidence" value="ECO:0007669"/>
    <property type="project" value="UniProtKB-ARBA"/>
</dbReference>
<dbReference type="EMBL" id="LT671694">
    <property type="protein sequence ID" value="SIP56020.1"/>
    <property type="molecule type" value="Genomic_DNA"/>
</dbReference>
<name>A0A1N6MC33_9ASCO</name>
<dbReference type="InterPro" id="IPR003663">
    <property type="entry name" value="Sugar/inositol_transpt"/>
</dbReference>
<feature type="compositionally biased region" description="Polar residues" evidence="7">
    <location>
        <begin position="1"/>
        <end position="18"/>
    </location>
</feature>
<feature type="domain" description="Major facilitator superfamily (MFS) profile" evidence="9">
    <location>
        <begin position="140"/>
        <end position="588"/>
    </location>
</feature>
<feature type="compositionally biased region" description="Polar residues" evidence="7">
    <location>
        <begin position="53"/>
        <end position="63"/>
    </location>
</feature>
<feature type="compositionally biased region" description="Basic and acidic residues" evidence="7">
    <location>
        <begin position="19"/>
        <end position="45"/>
    </location>
</feature>
<evidence type="ECO:0000256" key="3">
    <source>
        <dbReference type="ARBA" id="ARBA00022448"/>
    </source>
</evidence>
<keyword evidence="5 8" id="KW-1133">Transmembrane helix</keyword>